<keyword evidence="6" id="KW-0946">Virion</keyword>
<evidence type="ECO:0000256" key="3">
    <source>
        <dbReference type="ARBA" id="ARBA00022470"/>
    </source>
</evidence>
<comment type="subcellular location">
    <subcellularLocation>
        <location evidence="2">Virion</location>
    </subcellularLocation>
</comment>
<keyword evidence="7" id="KW-0118">Viral capsid assembly</keyword>
<keyword evidence="4" id="KW-1162">Viral penetration into host cytoplasm</keyword>
<gene>
    <name evidence="11" type="ORF">UFOVP995_17</name>
</gene>
<evidence type="ECO:0000256" key="4">
    <source>
        <dbReference type="ARBA" id="ARBA00022595"/>
    </source>
</evidence>
<dbReference type="EMBL" id="LR796934">
    <property type="protein sequence ID" value="CAB4176307.1"/>
    <property type="molecule type" value="Genomic_DNA"/>
</dbReference>
<evidence type="ECO:0000256" key="9">
    <source>
        <dbReference type="ARBA" id="ARBA00023219"/>
    </source>
</evidence>
<dbReference type="GO" id="GO:0044423">
    <property type="term" value="C:virion component"/>
    <property type="evidence" value="ECO:0007669"/>
    <property type="project" value="UniProtKB-KW"/>
</dbReference>
<evidence type="ECO:0000313" key="11">
    <source>
        <dbReference type="EMBL" id="CAB4176307.1"/>
    </source>
</evidence>
<sequence length="520" mass="57342">MDYSAKEKWNRLDGERSSYVLRARKCSELTLPYMYPAAGTGSASALPTPYNSLGARGVNNLAAKLLLSLLPPNTPFFRFTINRETIRAAQSADLLGELDYAFSEMEKEIMDEIESMQTRPIMYEAMRHLLISGNGLIELTPKGKWRFRGLENFVVERDPSDNIIHIVTKEVSDLAVLSPEIRAAVYMESGDVAREVDVYTIACRNESGKFDVWQEVAGIEVADSRSTYAAEDLPYVVLRWNRVSNEDYGRGLVEEYLGDLISLEALTRSIVEASMAASRMLFLVNPNGLTQARTLQDAPNGAIREGIADDVSVLQVEKYQDFRVALDTMDGIKDRLGYAFLLNTAVQRGGERVTATEVRAMISELESSLGGVFATLSEELSQPLVLIVMGQMLRKKKLRKMPKGMVRPVIVTGLDALGRGQDLQKLDAFVVGVKDSLGPQALAQYLNVQGYLTKRASALGLDLNGLVKSQEQIQEETQQAQQQASIEKLGPSVVQGGAKLMQAQMQQGQQMQPGAMTPNG</sequence>
<evidence type="ECO:0000256" key="1">
    <source>
        <dbReference type="ARBA" id="ARBA00003421"/>
    </source>
</evidence>
<reference evidence="11" key="1">
    <citation type="submission" date="2020-05" db="EMBL/GenBank/DDBJ databases">
        <authorList>
            <person name="Chiriac C."/>
            <person name="Salcher M."/>
            <person name="Ghai R."/>
            <person name="Kavagutti S V."/>
        </authorList>
    </citation>
    <scope>NUCLEOTIDE SEQUENCE</scope>
</reference>
<keyword evidence="5" id="KW-1188">Viral release from host cell</keyword>
<proteinExistence type="predicted"/>
<protein>
    <submittedName>
        <fullName evidence="11">Head-to-tail connector protein, podovirus-type</fullName>
    </submittedName>
</protein>
<evidence type="ECO:0000256" key="7">
    <source>
        <dbReference type="ARBA" id="ARBA00022950"/>
    </source>
</evidence>
<evidence type="ECO:0000256" key="5">
    <source>
        <dbReference type="ARBA" id="ARBA00022612"/>
    </source>
</evidence>
<organism evidence="11">
    <name type="scientific">uncultured Caudovirales phage</name>
    <dbReference type="NCBI Taxonomy" id="2100421"/>
    <lineage>
        <taxon>Viruses</taxon>
        <taxon>Duplodnaviria</taxon>
        <taxon>Heunggongvirae</taxon>
        <taxon>Uroviricota</taxon>
        <taxon>Caudoviricetes</taxon>
        <taxon>Peduoviridae</taxon>
        <taxon>Maltschvirus</taxon>
        <taxon>Maltschvirus maltsch</taxon>
    </lineage>
</organism>
<evidence type="ECO:0000256" key="2">
    <source>
        <dbReference type="ARBA" id="ARBA00004328"/>
    </source>
</evidence>
<dbReference type="InterPro" id="IPR020991">
    <property type="entry name" value="Connector_podovirus"/>
</dbReference>
<keyword evidence="10" id="KW-1160">Virus entry into host cell</keyword>
<dbReference type="Pfam" id="PF12236">
    <property type="entry name" value="Head-tail_con"/>
    <property type="match status" value="1"/>
</dbReference>
<dbReference type="GO" id="GO:0099002">
    <property type="term" value="P:symbiont genome ejection through host cell envelope, short tail mechanism"/>
    <property type="evidence" value="ECO:0007669"/>
    <property type="project" value="UniProtKB-KW"/>
</dbReference>
<evidence type="ECO:0000256" key="8">
    <source>
        <dbReference type="ARBA" id="ARBA00023009"/>
    </source>
</evidence>
<name>A0A6J5Q0Q9_9CAUD</name>
<keyword evidence="3" id="KW-1244">Viral short tail ejection system</keyword>
<evidence type="ECO:0000256" key="6">
    <source>
        <dbReference type="ARBA" id="ARBA00022844"/>
    </source>
</evidence>
<keyword evidence="9" id="KW-0231">Viral genome packaging</keyword>
<comment type="function">
    <text evidence="1">Forms the portal vertex of the capsid. This portal plays critical roles in head assembly, genome packaging, neck/tail attachment, and genome ejection. The portal protein multimerizes as a single ring-shaped homododecamer arranged around a central channel.</text>
</comment>
<accession>A0A6J5Q0Q9</accession>
<keyword evidence="8" id="KW-1171">Viral genome ejection through host cell envelope</keyword>
<evidence type="ECO:0000256" key="10">
    <source>
        <dbReference type="ARBA" id="ARBA00023296"/>
    </source>
</evidence>